<dbReference type="InterPro" id="IPR011050">
    <property type="entry name" value="Pectin_lyase_fold/virulence"/>
</dbReference>
<dbReference type="SUPFAM" id="SSF51126">
    <property type="entry name" value="Pectin lyase-like"/>
    <property type="match status" value="1"/>
</dbReference>
<feature type="non-terminal residue" evidence="1">
    <location>
        <position position="289"/>
    </location>
</feature>
<reference evidence="1" key="2">
    <citation type="journal article" date="2014" name="ISME J.">
        <title>Microbial stratification in low pH oxic and suboxic macroscopic growths along an acid mine drainage.</title>
        <authorList>
            <person name="Mendez-Garcia C."/>
            <person name="Mesa V."/>
            <person name="Sprenger R.R."/>
            <person name="Richter M."/>
            <person name="Diez M.S."/>
            <person name="Solano J."/>
            <person name="Bargiela R."/>
            <person name="Golyshina O.V."/>
            <person name="Manteca A."/>
            <person name="Ramos J.L."/>
            <person name="Gallego J.R."/>
            <person name="Llorente I."/>
            <person name="Martins Dos Santos V.A."/>
            <person name="Jensen O.N."/>
            <person name="Pelaez A.I."/>
            <person name="Sanchez J."/>
            <person name="Ferrer M."/>
        </authorList>
    </citation>
    <scope>NUCLEOTIDE SEQUENCE</scope>
</reference>
<dbReference type="AlphaFoldDB" id="T1A4F3"/>
<name>T1A4F3_9ZZZZ</name>
<comment type="caution">
    <text evidence="1">The sequence shown here is derived from an EMBL/GenBank/DDBJ whole genome shotgun (WGS) entry which is preliminary data.</text>
</comment>
<accession>T1A4F3</accession>
<gene>
    <name evidence="1" type="ORF">B1B_10842</name>
</gene>
<dbReference type="EMBL" id="AUZY01007026">
    <property type="protein sequence ID" value="EQD51847.1"/>
    <property type="molecule type" value="Genomic_DNA"/>
</dbReference>
<protein>
    <submittedName>
        <fullName evidence="1">Thermopsin related protein</fullName>
    </submittedName>
</protein>
<feature type="non-terminal residue" evidence="1">
    <location>
        <position position="1"/>
    </location>
</feature>
<proteinExistence type="predicted"/>
<evidence type="ECO:0000313" key="1">
    <source>
        <dbReference type="EMBL" id="EQD51847.1"/>
    </source>
</evidence>
<organism evidence="1">
    <name type="scientific">mine drainage metagenome</name>
    <dbReference type="NCBI Taxonomy" id="410659"/>
    <lineage>
        <taxon>unclassified sequences</taxon>
        <taxon>metagenomes</taxon>
        <taxon>ecological metagenomes</taxon>
    </lineage>
</organism>
<sequence length="289" mass="30590">TGNAGLGQLSISGGGTEANPYIIPGYSYLESHGTSSLSTLNSAFSAVNDYLFPEYSSILVTGTTDYVVFSGFSGPGNTPAFQYTISGKLNLLIAQALGMTPTNNLGAYFYNSSNIVFTNSTVSEAFPAAVFDGDTYYNVPYVSSLTFWNVTNSLIENSLICSQGSGLLIYNNANTDAGNHIWNNTFRNAAVISNGSFFGGSPIGLTVESNGNTVFNNLFDTVITVVSIDGPYANIYNNGNVAYHDAFNISRRPASSTMSFDGATLTGSIIGSTYQGGNFYYNYFGNGSS</sequence>
<reference evidence="1" key="1">
    <citation type="submission" date="2013-08" db="EMBL/GenBank/DDBJ databases">
        <authorList>
            <person name="Mendez C."/>
            <person name="Richter M."/>
            <person name="Ferrer M."/>
            <person name="Sanchez J."/>
        </authorList>
    </citation>
    <scope>NUCLEOTIDE SEQUENCE</scope>
</reference>